<dbReference type="SUPFAM" id="SSF52777">
    <property type="entry name" value="CoA-dependent acyltransferases"/>
    <property type="match status" value="1"/>
</dbReference>
<name>A0A6A4R6V8_LUPAL</name>
<organism evidence="1 2">
    <name type="scientific">Lupinus albus</name>
    <name type="common">White lupine</name>
    <name type="synonym">Lupinus termis</name>
    <dbReference type="NCBI Taxonomy" id="3870"/>
    <lineage>
        <taxon>Eukaryota</taxon>
        <taxon>Viridiplantae</taxon>
        <taxon>Streptophyta</taxon>
        <taxon>Embryophyta</taxon>
        <taxon>Tracheophyta</taxon>
        <taxon>Spermatophyta</taxon>
        <taxon>Magnoliopsida</taxon>
        <taxon>eudicotyledons</taxon>
        <taxon>Gunneridae</taxon>
        <taxon>Pentapetalae</taxon>
        <taxon>rosids</taxon>
        <taxon>fabids</taxon>
        <taxon>Fabales</taxon>
        <taxon>Fabaceae</taxon>
        <taxon>Papilionoideae</taxon>
        <taxon>50 kb inversion clade</taxon>
        <taxon>genistoids sensu lato</taxon>
        <taxon>core genistoids</taxon>
        <taxon>Genisteae</taxon>
        <taxon>Lupinus</taxon>
    </lineage>
</organism>
<dbReference type="PANTHER" id="PTHR34375">
    <property type="entry name" value="GATA ZINC FINGER PROTEIN-RELATED"/>
    <property type="match status" value="1"/>
</dbReference>
<sequence length="468" mass="52065">MCSTKMVDPKIRNVGATEYSWCKAVHGGTGIAVLALLCSKKPDISLFQIALNKLQNSHPILKSKLHSNTTTTTTSDTNFSFLTFQNPFVKIQQHNLSVTSNILGRNKNDTVSVSVSSFQLILEHELNQNSWHNNSSDDDMFVASIYAMPEETWTVVMRLHVAACDRTTAISILREMLVLMKEGEERENESEDWNKREIGFAMEDLMGSGKGKKGIWARGIDVLSYSINSFKLTNLKFCDTKNTRFSQVVRLQLNNNHTKRVLDGCKHNKIKLCGALSAAGLMAAHSSKNSSRKYGIITLTDCRSSLEPSLSVNNFGFYHSAILNSHLIKGGENLWELAKKTYGVFANSKNNNKHFSDMADMNFLMCKAIDNPALTSSSSLRTSMMSVFEDTVIDDGGNVQREVGVEDYMGCASVHGIGPSIAIFDTIREGRLDCIFVYPAPLHSREQMLDLVNKMKVILIEGGNAYEE</sequence>
<dbReference type="AlphaFoldDB" id="A0A6A4R6V8"/>
<proteinExistence type="predicted"/>
<dbReference type="EMBL" id="WOCE01000001">
    <property type="protein sequence ID" value="KAE9621750.1"/>
    <property type="molecule type" value="Genomic_DNA"/>
</dbReference>
<keyword evidence="2" id="KW-1185">Reference proteome</keyword>
<protein>
    <submittedName>
        <fullName evidence="1">Uncharacterized protein</fullName>
    </submittedName>
</protein>
<dbReference type="OrthoDB" id="439993at2759"/>
<evidence type="ECO:0000313" key="1">
    <source>
        <dbReference type="EMBL" id="KAE9621750.1"/>
    </source>
</evidence>
<evidence type="ECO:0000313" key="2">
    <source>
        <dbReference type="Proteomes" id="UP000447434"/>
    </source>
</evidence>
<dbReference type="PANTHER" id="PTHR34375:SF3">
    <property type="entry name" value="CONDENSATION DOMAIN-CONTAINING PROTEIN"/>
    <property type="match status" value="1"/>
</dbReference>
<accession>A0A6A4R6V8</accession>
<gene>
    <name evidence="1" type="ORF">Lalb_Chr01g0018091</name>
</gene>
<reference evidence="2" key="1">
    <citation type="journal article" date="2020" name="Nat. Commun.">
        <title>Genome sequence of the cluster root forming white lupin.</title>
        <authorList>
            <person name="Hufnagel B."/>
            <person name="Marques A."/>
            <person name="Soriano A."/>
            <person name="Marques L."/>
            <person name="Divol F."/>
            <person name="Doumas P."/>
            <person name="Sallet E."/>
            <person name="Mancinotti D."/>
            <person name="Carrere S."/>
            <person name="Marande W."/>
            <person name="Arribat S."/>
            <person name="Keller J."/>
            <person name="Huneau C."/>
            <person name="Blein T."/>
            <person name="Aime D."/>
            <person name="Laguerre M."/>
            <person name="Taylor J."/>
            <person name="Schubert V."/>
            <person name="Nelson M."/>
            <person name="Geu-Flores F."/>
            <person name="Crespi M."/>
            <person name="Gallardo-Guerrero K."/>
            <person name="Delaux P.-M."/>
            <person name="Salse J."/>
            <person name="Berges H."/>
            <person name="Guyot R."/>
            <person name="Gouzy J."/>
            <person name="Peret B."/>
        </authorList>
    </citation>
    <scope>NUCLEOTIDE SEQUENCE [LARGE SCALE GENOMIC DNA]</scope>
    <source>
        <strain evidence="2">cv. Amiga</strain>
    </source>
</reference>
<dbReference type="Proteomes" id="UP000447434">
    <property type="component" value="Chromosome 1"/>
</dbReference>
<comment type="caution">
    <text evidence="1">The sequence shown here is derived from an EMBL/GenBank/DDBJ whole genome shotgun (WGS) entry which is preliminary data.</text>
</comment>